<comment type="catalytic activity">
    <reaction evidence="8">
        <text>L-seryl-[protein] + ATP = O-phospho-L-seryl-[protein] + ADP + H(+)</text>
        <dbReference type="Rhea" id="RHEA:17989"/>
        <dbReference type="Rhea" id="RHEA-COMP:9863"/>
        <dbReference type="Rhea" id="RHEA-COMP:11604"/>
        <dbReference type="ChEBI" id="CHEBI:15378"/>
        <dbReference type="ChEBI" id="CHEBI:29999"/>
        <dbReference type="ChEBI" id="CHEBI:30616"/>
        <dbReference type="ChEBI" id="CHEBI:83421"/>
        <dbReference type="ChEBI" id="CHEBI:456216"/>
        <dbReference type="EC" id="2.7.11.1"/>
    </reaction>
</comment>
<dbReference type="PANTHER" id="PTHR27001">
    <property type="entry name" value="OS01G0253100 PROTEIN"/>
    <property type="match status" value="1"/>
</dbReference>
<dbReference type="EC" id="2.7.11.1" evidence="1"/>
<dbReference type="Gene3D" id="1.10.510.10">
    <property type="entry name" value="Transferase(Phosphotransferase) domain 1"/>
    <property type="match status" value="1"/>
</dbReference>
<keyword evidence="4" id="KW-0547">Nucleotide-binding</keyword>
<dbReference type="GeneID" id="110801332"/>
<sequence length="358" mass="40564">MGFLMGCFGCKSGSRAKNDDRVNPERVSVDDEVVKRFTWEEIERMTMKFKEVIGVGGYSNVYLAKFPNSSLLGAVKIYNSSERLNQVFKSELEISQKLHHANIVKLLGFCDERDEGVLVFQYAPKGNLQEALHPRNQIPSTSPHNNTCQNPKPKQLTWKQRISIAYQLAQSLEYLHESSDVHIVHGDVKSSNVLLDEHLNIKLCDFGFAKMGFSSMIKPASSSRIAMMGSPGYIDPHYLMTGIASKKNDVYSYGVILLELITGFEAFIVSPEGDKQVLLTTIVRTKDSFDVEKLVKMADLRIVEEDEDEDEEGFDRQQVKDLGFIAMDCLHHLPSLRPSASDICKIFREKFCFDKDKF</sequence>
<evidence type="ECO:0000256" key="7">
    <source>
        <dbReference type="ARBA" id="ARBA00047899"/>
    </source>
</evidence>
<evidence type="ECO:0000256" key="8">
    <source>
        <dbReference type="ARBA" id="ARBA00048679"/>
    </source>
</evidence>
<dbReference type="InterPro" id="IPR011009">
    <property type="entry name" value="Kinase-like_dom_sf"/>
</dbReference>
<dbReference type="PROSITE" id="PS00108">
    <property type="entry name" value="PROTEIN_KINASE_ST"/>
    <property type="match status" value="1"/>
</dbReference>
<evidence type="ECO:0000259" key="9">
    <source>
        <dbReference type="PROSITE" id="PS50011"/>
    </source>
</evidence>
<name>A0A9R0J6Z2_SPIOL</name>
<dbReference type="InterPro" id="IPR000719">
    <property type="entry name" value="Prot_kinase_dom"/>
</dbReference>
<dbReference type="OrthoDB" id="339325at2759"/>
<keyword evidence="5" id="KW-0418">Kinase</keyword>
<dbReference type="SUPFAM" id="SSF56112">
    <property type="entry name" value="Protein kinase-like (PK-like)"/>
    <property type="match status" value="1"/>
</dbReference>
<comment type="catalytic activity">
    <reaction evidence="7">
        <text>L-threonyl-[protein] + ATP = O-phospho-L-threonyl-[protein] + ADP + H(+)</text>
        <dbReference type="Rhea" id="RHEA:46608"/>
        <dbReference type="Rhea" id="RHEA-COMP:11060"/>
        <dbReference type="Rhea" id="RHEA-COMP:11605"/>
        <dbReference type="ChEBI" id="CHEBI:15378"/>
        <dbReference type="ChEBI" id="CHEBI:30013"/>
        <dbReference type="ChEBI" id="CHEBI:30616"/>
        <dbReference type="ChEBI" id="CHEBI:61977"/>
        <dbReference type="ChEBI" id="CHEBI:456216"/>
        <dbReference type="EC" id="2.7.11.1"/>
    </reaction>
</comment>
<evidence type="ECO:0000313" key="10">
    <source>
        <dbReference type="Proteomes" id="UP000813463"/>
    </source>
</evidence>
<keyword evidence="2" id="KW-0723">Serine/threonine-protein kinase</keyword>
<gene>
    <name evidence="11" type="primary">LOC110801332</name>
</gene>
<dbReference type="PROSITE" id="PS50011">
    <property type="entry name" value="PROTEIN_KINASE_DOM"/>
    <property type="match status" value="1"/>
</dbReference>
<dbReference type="GO" id="GO:0004672">
    <property type="term" value="F:protein kinase activity"/>
    <property type="evidence" value="ECO:0000318"/>
    <property type="project" value="GO_Central"/>
</dbReference>
<dbReference type="RefSeq" id="XP_021862372.1">
    <property type="nucleotide sequence ID" value="XM_022006680.2"/>
</dbReference>
<dbReference type="AlphaFoldDB" id="A0A9R0J6Z2"/>
<evidence type="ECO:0000313" key="11">
    <source>
        <dbReference type="RefSeq" id="XP_021862372.1"/>
    </source>
</evidence>
<dbReference type="Gene3D" id="3.30.200.20">
    <property type="entry name" value="Phosphorylase Kinase, domain 1"/>
    <property type="match status" value="1"/>
</dbReference>
<dbReference type="FunFam" id="1.10.510.10:FF:001023">
    <property type="entry name" value="Os07g0541700 protein"/>
    <property type="match status" value="1"/>
</dbReference>
<dbReference type="InterPro" id="IPR008271">
    <property type="entry name" value="Ser/Thr_kinase_AS"/>
</dbReference>
<protein>
    <recommendedName>
        <fullName evidence="1">non-specific serine/threonine protein kinase</fullName>
        <ecNumber evidence="1">2.7.11.1</ecNumber>
    </recommendedName>
</protein>
<dbReference type="Proteomes" id="UP000813463">
    <property type="component" value="Chromosome 6"/>
</dbReference>
<organism evidence="10 11">
    <name type="scientific">Spinacia oleracea</name>
    <name type="common">Spinach</name>
    <dbReference type="NCBI Taxonomy" id="3562"/>
    <lineage>
        <taxon>Eukaryota</taxon>
        <taxon>Viridiplantae</taxon>
        <taxon>Streptophyta</taxon>
        <taxon>Embryophyta</taxon>
        <taxon>Tracheophyta</taxon>
        <taxon>Spermatophyta</taxon>
        <taxon>Magnoliopsida</taxon>
        <taxon>eudicotyledons</taxon>
        <taxon>Gunneridae</taxon>
        <taxon>Pentapetalae</taxon>
        <taxon>Caryophyllales</taxon>
        <taxon>Chenopodiaceae</taxon>
        <taxon>Chenopodioideae</taxon>
        <taxon>Anserineae</taxon>
        <taxon>Spinacia</taxon>
    </lineage>
</organism>
<dbReference type="GO" id="GO:0005524">
    <property type="term" value="F:ATP binding"/>
    <property type="evidence" value="ECO:0007669"/>
    <property type="project" value="UniProtKB-KW"/>
</dbReference>
<feature type="domain" description="Protein kinase" evidence="9">
    <location>
        <begin position="47"/>
        <end position="351"/>
    </location>
</feature>
<proteinExistence type="predicted"/>
<accession>A0A9R0J6Z2</accession>
<evidence type="ECO:0000256" key="4">
    <source>
        <dbReference type="ARBA" id="ARBA00022741"/>
    </source>
</evidence>
<dbReference type="SMART" id="SM00220">
    <property type="entry name" value="S_TKc"/>
    <property type="match status" value="1"/>
</dbReference>
<dbReference type="Pfam" id="PF00069">
    <property type="entry name" value="Pkinase"/>
    <property type="match status" value="1"/>
</dbReference>
<keyword evidence="6" id="KW-0067">ATP-binding</keyword>
<evidence type="ECO:0000256" key="5">
    <source>
        <dbReference type="ARBA" id="ARBA00022777"/>
    </source>
</evidence>
<evidence type="ECO:0000256" key="3">
    <source>
        <dbReference type="ARBA" id="ARBA00022679"/>
    </source>
</evidence>
<reference evidence="10" key="1">
    <citation type="journal article" date="2021" name="Nat. Commun.">
        <title>Genomic analyses provide insights into spinach domestication and the genetic basis of agronomic traits.</title>
        <authorList>
            <person name="Cai X."/>
            <person name="Sun X."/>
            <person name="Xu C."/>
            <person name="Sun H."/>
            <person name="Wang X."/>
            <person name="Ge C."/>
            <person name="Zhang Z."/>
            <person name="Wang Q."/>
            <person name="Fei Z."/>
            <person name="Jiao C."/>
            <person name="Wang Q."/>
        </authorList>
    </citation>
    <scope>NUCLEOTIDE SEQUENCE [LARGE SCALE GENOMIC DNA]</scope>
    <source>
        <strain evidence="10">cv. Varoflay</strain>
    </source>
</reference>
<keyword evidence="3" id="KW-0808">Transferase</keyword>
<dbReference type="PANTHER" id="PTHR27001:SF585">
    <property type="entry name" value="OS02G0648100 PROTEIN"/>
    <property type="match status" value="1"/>
</dbReference>
<evidence type="ECO:0000256" key="6">
    <source>
        <dbReference type="ARBA" id="ARBA00022840"/>
    </source>
</evidence>
<keyword evidence="10" id="KW-1185">Reference proteome</keyword>
<evidence type="ECO:0000256" key="2">
    <source>
        <dbReference type="ARBA" id="ARBA00022527"/>
    </source>
</evidence>
<dbReference type="KEGG" id="soe:110801332"/>
<reference evidence="11" key="2">
    <citation type="submission" date="2025-08" db="UniProtKB">
        <authorList>
            <consortium name="RefSeq"/>
        </authorList>
    </citation>
    <scope>IDENTIFICATION</scope>
    <source>
        <tissue evidence="11">Leaf</tissue>
    </source>
</reference>
<dbReference type="GO" id="GO:0005886">
    <property type="term" value="C:plasma membrane"/>
    <property type="evidence" value="ECO:0007669"/>
    <property type="project" value="TreeGrafter"/>
</dbReference>
<evidence type="ECO:0000256" key="1">
    <source>
        <dbReference type="ARBA" id="ARBA00012513"/>
    </source>
</evidence>
<dbReference type="GO" id="GO:0004674">
    <property type="term" value="F:protein serine/threonine kinase activity"/>
    <property type="evidence" value="ECO:0007669"/>
    <property type="project" value="UniProtKB-KW"/>
</dbReference>